<evidence type="ECO:0000313" key="2">
    <source>
        <dbReference type="Proteomes" id="UP001153954"/>
    </source>
</evidence>
<accession>A0AAU9U2K7</accession>
<comment type="caution">
    <text evidence="1">The sequence shown here is derived from an EMBL/GenBank/DDBJ whole genome shotgun (WGS) entry which is preliminary data.</text>
</comment>
<reference evidence="1" key="1">
    <citation type="submission" date="2022-03" db="EMBL/GenBank/DDBJ databases">
        <authorList>
            <person name="Tunstrom K."/>
        </authorList>
    </citation>
    <scope>NUCLEOTIDE SEQUENCE</scope>
</reference>
<dbReference type="AlphaFoldDB" id="A0AAU9U2K7"/>
<protein>
    <submittedName>
        <fullName evidence="1">Uncharacterized protein</fullName>
    </submittedName>
</protein>
<keyword evidence="2" id="KW-1185">Reference proteome</keyword>
<sequence length="224" mass="25712">MGYFNTCLLKDDASCRKLLDVAESCNLHILPLAATHHSPGCIPSLLDLILVSSLDLISKHGQCSADAFSYHDLIYLSYKIRPPTAKFRTLLRHYFGGMDRSRLCDAFTCHALHLDWSVAFDAGTIDKKVEMFNTLLTRLYDIHAPIRPIKIKHLPAPWLSEDLKVLIKKKNQAKSCFTKNNSDHNREIYKRARNRCNTSCRDAQRRHIHKSVENGDIAKTWNFF</sequence>
<proteinExistence type="predicted"/>
<organism evidence="1 2">
    <name type="scientific">Euphydryas editha</name>
    <name type="common">Edith's checkerspot</name>
    <dbReference type="NCBI Taxonomy" id="104508"/>
    <lineage>
        <taxon>Eukaryota</taxon>
        <taxon>Metazoa</taxon>
        <taxon>Ecdysozoa</taxon>
        <taxon>Arthropoda</taxon>
        <taxon>Hexapoda</taxon>
        <taxon>Insecta</taxon>
        <taxon>Pterygota</taxon>
        <taxon>Neoptera</taxon>
        <taxon>Endopterygota</taxon>
        <taxon>Lepidoptera</taxon>
        <taxon>Glossata</taxon>
        <taxon>Ditrysia</taxon>
        <taxon>Papilionoidea</taxon>
        <taxon>Nymphalidae</taxon>
        <taxon>Nymphalinae</taxon>
        <taxon>Euphydryas</taxon>
    </lineage>
</organism>
<dbReference type="Proteomes" id="UP001153954">
    <property type="component" value="Unassembled WGS sequence"/>
</dbReference>
<dbReference type="EMBL" id="CAKOGL010000011">
    <property type="protein sequence ID" value="CAH2092002.1"/>
    <property type="molecule type" value="Genomic_DNA"/>
</dbReference>
<evidence type="ECO:0000313" key="1">
    <source>
        <dbReference type="EMBL" id="CAH2092002.1"/>
    </source>
</evidence>
<name>A0AAU9U2K7_EUPED</name>
<gene>
    <name evidence="1" type="ORF">EEDITHA_LOCUS7809</name>
</gene>